<dbReference type="OrthoDB" id="585647at2759"/>
<dbReference type="Gramene" id="TraesLAC7D03G04217660.2">
    <property type="protein sequence ID" value="TraesLAC7D03G04217660.2"/>
    <property type="gene ID" value="TraesLAC7D03G04217660"/>
</dbReference>
<dbReference type="KEGG" id="taes:123169941"/>
<dbReference type="Gramene" id="TraesJAG7D03G04255110.2">
    <property type="protein sequence ID" value="TraesJAG7D03G04255110.2"/>
    <property type="gene ID" value="TraesJAG7D03G04255110"/>
</dbReference>
<evidence type="ECO:0000313" key="3">
    <source>
        <dbReference type="Proteomes" id="UP000019116"/>
    </source>
</evidence>
<feature type="transmembrane region" description="Helical" evidence="1">
    <location>
        <begin position="16"/>
        <end position="34"/>
    </location>
</feature>
<dbReference type="Proteomes" id="UP000019116">
    <property type="component" value="Chromosome 7D"/>
</dbReference>
<accession>A0A3B6T735</accession>
<organism evidence="2">
    <name type="scientific">Triticum aestivum</name>
    <name type="common">Wheat</name>
    <dbReference type="NCBI Taxonomy" id="4565"/>
    <lineage>
        <taxon>Eukaryota</taxon>
        <taxon>Viridiplantae</taxon>
        <taxon>Streptophyta</taxon>
        <taxon>Embryophyta</taxon>
        <taxon>Tracheophyta</taxon>
        <taxon>Spermatophyta</taxon>
        <taxon>Magnoliopsida</taxon>
        <taxon>Liliopsida</taxon>
        <taxon>Poales</taxon>
        <taxon>Poaceae</taxon>
        <taxon>BOP clade</taxon>
        <taxon>Pooideae</taxon>
        <taxon>Triticodae</taxon>
        <taxon>Triticeae</taxon>
        <taxon>Triticinae</taxon>
        <taxon>Triticum</taxon>
    </lineage>
</organism>
<dbReference type="Gramene" id="TraesROB_scaffold_074143_01G000100.1">
    <property type="protein sequence ID" value="TraesROB_scaffold_074143_01G000100.1"/>
    <property type="gene ID" value="TraesROB_scaffold_074143_01G000100"/>
</dbReference>
<reference evidence="2" key="1">
    <citation type="submission" date="2018-08" db="EMBL/GenBank/DDBJ databases">
        <authorList>
            <person name="Rossello M."/>
        </authorList>
    </citation>
    <scope>NUCLEOTIDE SEQUENCE [LARGE SCALE GENOMIC DNA]</scope>
    <source>
        <strain evidence="2">cv. Chinese Spring</strain>
    </source>
</reference>
<dbReference type="Gramene" id="TraesSYM7D03G04324350.1">
    <property type="protein sequence ID" value="TraesSYM7D03G04324350.1"/>
    <property type="gene ID" value="TraesSYM7D03G04324350"/>
</dbReference>
<keyword evidence="1" id="KW-1133">Transmembrane helix</keyword>
<dbReference type="Gramene" id="TraesMAC7D03G04262690.1">
    <property type="protein sequence ID" value="TraesMAC7D03G04262690.1"/>
    <property type="gene ID" value="TraesMAC7D03G04262690"/>
</dbReference>
<gene>
    <name evidence="2" type="primary">LOC123169941</name>
</gene>
<sequence length="452" mass="49925">MVRCVDCEVYCRNRLYWARIIGFVVCLCLVFLYICQGPPALKVNSLSGKVSSLHVPDKVSSASLGRGPLNVVIVYAFDCTNWTSAWYTVDGIFWMVQEKLTYFAGSCLGYIYVISTPNTYTLDMKVVDPTETKETGYTKFAWHRMTCTKNMASGLAEAHKMISSCGHHNSIILFFSDGLVNKGDFFDGTQNFVSKVPVHTFTLAGDAYNHVLHSIVANSPGGKFHATAVPERPNLSSPFSKLLDSLLGATPKDDEKPPGTVSGREPLDVVIISAFDSTNSTPAWYTVDNEIFWLVQEKLTHFANSCMGYIYVMSTPNMYTSDMKVVDPADTKETGYGKFDWRRLKCTKNMASGLAEAHKMISSRGYHDGVILFFSDGLINEGNFFDGTKNFISKVPVHTFTLGGDAYNHGLQAIAANSPGGTFNPIPVPRKPHMSAPFSKLLDRLLSSTMKD</sequence>
<dbReference type="Gramene" id="TraesARI7D03G04347710.2">
    <property type="protein sequence ID" value="TraesARI7D03G04347710.2"/>
    <property type="gene ID" value="TraesARI7D03G04347710"/>
</dbReference>
<dbReference type="Gramene" id="TraesCS7D03G0001400.1">
    <property type="protein sequence ID" value="TraesCS7D03G0001400.1.CDS"/>
    <property type="gene ID" value="TraesCS7D03G0001400"/>
</dbReference>
<dbReference type="Gene3D" id="3.40.50.410">
    <property type="entry name" value="von Willebrand factor, type A domain"/>
    <property type="match status" value="2"/>
</dbReference>
<evidence type="ECO:0000313" key="2">
    <source>
        <dbReference type="EnsemblPlants" id="TraesCS7D02G000600.1"/>
    </source>
</evidence>
<dbReference type="RefSeq" id="XP_044443725.1">
    <property type="nucleotide sequence ID" value="XM_044587790.1"/>
</dbReference>
<dbReference type="EnsemblPlants" id="TraesCS7D02G000600.1">
    <property type="protein sequence ID" value="TraesCS7D02G000600.1"/>
    <property type="gene ID" value="TraesCS7D02G000600"/>
</dbReference>
<evidence type="ECO:0000256" key="1">
    <source>
        <dbReference type="SAM" id="Phobius"/>
    </source>
</evidence>
<dbReference type="Gramene" id="TraesJUL7D03G04314650.3">
    <property type="protein sequence ID" value="TraesJUL7D03G04314650.3"/>
    <property type="gene ID" value="TraesJUL7D03G04314650"/>
</dbReference>
<dbReference type="OMA" id="HMSAPFS"/>
<dbReference type="Gramene" id="TraesMAC7D03G04262690.2">
    <property type="protein sequence ID" value="TraesMAC7D03G04262690.2"/>
    <property type="gene ID" value="TraesMAC7D03G04262690"/>
</dbReference>
<evidence type="ECO:0008006" key="4">
    <source>
        <dbReference type="Google" id="ProtNLM"/>
    </source>
</evidence>
<dbReference type="GeneID" id="123169941"/>
<dbReference type="Gramene" id="TraesCAD_scaffold_084139_01G000100.1">
    <property type="protein sequence ID" value="TraesCAD_scaffold_084139_01G000100.1"/>
    <property type="gene ID" value="TraesCAD_scaffold_084139_01G000100"/>
</dbReference>
<dbReference type="RefSeq" id="XP_044443724.1">
    <property type="nucleotide sequence ID" value="XM_044587789.1"/>
</dbReference>
<reference evidence="2" key="2">
    <citation type="submission" date="2018-10" db="UniProtKB">
        <authorList>
            <consortium name="EnsemblPlants"/>
        </authorList>
    </citation>
    <scope>IDENTIFICATION</scope>
</reference>
<dbReference type="Gramene" id="TraesARI7D03G04347710.1">
    <property type="protein sequence ID" value="TraesARI7D03G04347710.1"/>
    <property type="gene ID" value="TraesARI7D03G04347710"/>
</dbReference>
<dbReference type="Gramene" id="TraesLAC7D03G04217660.4">
    <property type="protein sequence ID" value="TraesLAC7D03G04217660.4"/>
    <property type="gene ID" value="TraesLAC7D03G04217660"/>
</dbReference>
<dbReference type="InterPro" id="IPR051266">
    <property type="entry name" value="CLCR"/>
</dbReference>
<dbReference type="Gramene" id="TraesNOR7D03G04320090.1">
    <property type="protein sequence ID" value="TraesNOR7D03G04320090.1"/>
    <property type="gene ID" value="TraesNOR7D03G04320090"/>
</dbReference>
<proteinExistence type="predicted"/>
<dbReference type="Gramene" id="TraesCS7D02G000600.1">
    <property type="protein sequence ID" value="TraesCS7D02G000600.1"/>
    <property type="gene ID" value="TraesCS7D02G000600"/>
</dbReference>
<dbReference type="Gramene" id="TraesWEE_scaffold_083736_01G000100.1">
    <property type="protein sequence ID" value="TraesWEE_scaffold_083736_01G000100.1"/>
    <property type="gene ID" value="TraesWEE_scaffold_083736_01G000100"/>
</dbReference>
<dbReference type="PANTHER" id="PTHR10579">
    <property type="entry name" value="CALCIUM-ACTIVATED CHLORIDE CHANNEL REGULATOR"/>
    <property type="match status" value="1"/>
</dbReference>
<dbReference type="InterPro" id="IPR036465">
    <property type="entry name" value="vWFA_dom_sf"/>
</dbReference>
<keyword evidence="1" id="KW-0472">Membrane</keyword>
<keyword evidence="3" id="KW-1185">Reference proteome</keyword>
<dbReference type="Gramene" id="TraesJUL7D03G04314650.1">
    <property type="protein sequence ID" value="TraesJUL7D03G04314650.1"/>
    <property type="gene ID" value="TraesJUL7D03G04314650"/>
</dbReference>
<dbReference type="Gramene" id="TraesJAG7D03G04255110.3">
    <property type="protein sequence ID" value="TraesJAG7D03G04255110.3"/>
    <property type="gene ID" value="TraesJAG7D03G04255110"/>
</dbReference>
<dbReference type="AlphaFoldDB" id="A0A3B6T735"/>
<dbReference type="PANTHER" id="PTHR10579:SF119">
    <property type="entry name" value="PROTEIN KINASE DOMAIN-CONTAINING PROTEIN"/>
    <property type="match status" value="1"/>
</dbReference>
<dbReference type="Gramene" id="TraesJAG7D03G04255110.1">
    <property type="protein sequence ID" value="TraesJAG7D03G04255110.1"/>
    <property type="gene ID" value="TraesJAG7D03G04255110"/>
</dbReference>
<dbReference type="Gramene" id="TraesCLE_scaffold_070507_01G000100.1">
    <property type="protein sequence ID" value="TraesCLE_scaffold_070507_01G000100.1"/>
    <property type="gene ID" value="TraesCLE_scaffold_070507_01G000100"/>
</dbReference>
<dbReference type="Gramene" id="TraesSTA7D03G04265320.1">
    <property type="protein sequence ID" value="TraesSTA7D03G04265320.1"/>
    <property type="gene ID" value="TraesSTA7D03G04265320"/>
</dbReference>
<name>A0A3B6T735_WHEAT</name>
<keyword evidence="1" id="KW-0812">Transmembrane</keyword>
<dbReference type="Gramene" id="TraesLAC7D03G04217660.1">
    <property type="protein sequence ID" value="TraesLAC7D03G04217660.1"/>
    <property type="gene ID" value="TraesLAC7D03G04217660"/>
</dbReference>
<protein>
    <recommendedName>
        <fullName evidence="4">VWFA domain-containing protein</fullName>
    </recommendedName>
</protein>